<dbReference type="Gene3D" id="4.10.280.10">
    <property type="entry name" value="Helix-loop-helix DNA-binding domain"/>
    <property type="match status" value="1"/>
</dbReference>
<keyword evidence="2" id="KW-0539">Nucleus</keyword>
<accession>A0A6A6PL13</accession>
<dbReference type="PROSITE" id="PS50888">
    <property type="entry name" value="BHLH"/>
    <property type="match status" value="1"/>
</dbReference>
<dbReference type="GO" id="GO:0045944">
    <property type="term" value="P:positive regulation of transcription by RNA polymerase II"/>
    <property type="evidence" value="ECO:0007669"/>
    <property type="project" value="TreeGrafter"/>
</dbReference>
<feature type="region of interest" description="Disordered" evidence="3">
    <location>
        <begin position="1"/>
        <end position="301"/>
    </location>
</feature>
<feature type="region of interest" description="Disordered" evidence="3">
    <location>
        <begin position="424"/>
        <end position="487"/>
    </location>
</feature>
<dbReference type="OrthoDB" id="8964853at2759"/>
<dbReference type="PANTHER" id="PTHR10328">
    <property type="entry name" value="PROTEIN MAX MYC-ASSOCIATED FACTOR X"/>
    <property type="match status" value="1"/>
</dbReference>
<evidence type="ECO:0000256" key="1">
    <source>
        <dbReference type="ARBA" id="ARBA00023125"/>
    </source>
</evidence>
<dbReference type="SMART" id="SM00353">
    <property type="entry name" value="HLH"/>
    <property type="match status" value="1"/>
</dbReference>
<evidence type="ECO:0000259" key="4">
    <source>
        <dbReference type="PROSITE" id="PS50888"/>
    </source>
</evidence>
<reference evidence="5" key="1">
    <citation type="journal article" date="2020" name="Stud. Mycol.">
        <title>101 Dothideomycetes genomes: a test case for predicting lifestyles and emergence of pathogens.</title>
        <authorList>
            <person name="Haridas S."/>
            <person name="Albert R."/>
            <person name="Binder M."/>
            <person name="Bloem J."/>
            <person name="Labutti K."/>
            <person name="Salamov A."/>
            <person name="Andreopoulos B."/>
            <person name="Baker S."/>
            <person name="Barry K."/>
            <person name="Bills G."/>
            <person name="Bluhm B."/>
            <person name="Cannon C."/>
            <person name="Castanera R."/>
            <person name="Culley D."/>
            <person name="Daum C."/>
            <person name="Ezra D."/>
            <person name="Gonzalez J."/>
            <person name="Henrissat B."/>
            <person name="Kuo A."/>
            <person name="Liang C."/>
            <person name="Lipzen A."/>
            <person name="Lutzoni F."/>
            <person name="Magnuson J."/>
            <person name="Mondo S."/>
            <person name="Nolan M."/>
            <person name="Ohm R."/>
            <person name="Pangilinan J."/>
            <person name="Park H.-J."/>
            <person name="Ramirez L."/>
            <person name="Alfaro M."/>
            <person name="Sun H."/>
            <person name="Tritt A."/>
            <person name="Yoshinaga Y."/>
            <person name="Zwiers L.-H."/>
            <person name="Turgeon B."/>
            <person name="Goodwin S."/>
            <person name="Spatafora J."/>
            <person name="Crous P."/>
            <person name="Grigoriev I."/>
        </authorList>
    </citation>
    <scope>NUCLEOTIDE SEQUENCE</scope>
    <source>
        <strain evidence="5">CBS 113389</strain>
    </source>
</reference>
<feature type="compositionally biased region" description="Polar residues" evidence="3">
    <location>
        <begin position="425"/>
        <end position="440"/>
    </location>
</feature>
<keyword evidence="6" id="KW-1185">Reference proteome</keyword>
<feature type="compositionally biased region" description="Polar residues" evidence="3">
    <location>
        <begin position="288"/>
        <end position="301"/>
    </location>
</feature>
<dbReference type="AlphaFoldDB" id="A0A6A6PL13"/>
<evidence type="ECO:0000256" key="2">
    <source>
        <dbReference type="ARBA" id="ARBA00023242"/>
    </source>
</evidence>
<evidence type="ECO:0000256" key="3">
    <source>
        <dbReference type="SAM" id="MobiDB-lite"/>
    </source>
</evidence>
<feature type="compositionally biased region" description="Polar residues" evidence="3">
    <location>
        <begin position="33"/>
        <end position="42"/>
    </location>
</feature>
<feature type="compositionally biased region" description="Polar residues" evidence="3">
    <location>
        <begin position="67"/>
        <end position="79"/>
    </location>
</feature>
<dbReference type="GO" id="GO:0003677">
    <property type="term" value="F:DNA binding"/>
    <property type="evidence" value="ECO:0007669"/>
    <property type="project" value="UniProtKB-KW"/>
</dbReference>
<feature type="compositionally biased region" description="Low complexity" evidence="3">
    <location>
        <begin position="247"/>
        <end position="274"/>
    </location>
</feature>
<dbReference type="SUPFAM" id="SSF47459">
    <property type="entry name" value="HLH, helix-loop-helix DNA-binding domain"/>
    <property type="match status" value="1"/>
</dbReference>
<dbReference type="InterPro" id="IPR036638">
    <property type="entry name" value="HLH_DNA-bd_sf"/>
</dbReference>
<evidence type="ECO:0000313" key="5">
    <source>
        <dbReference type="EMBL" id="KAF2480615.1"/>
    </source>
</evidence>
<proteinExistence type="predicted"/>
<dbReference type="Proteomes" id="UP000799767">
    <property type="component" value="Unassembled WGS sequence"/>
</dbReference>
<dbReference type="InterPro" id="IPR011598">
    <property type="entry name" value="bHLH_dom"/>
</dbReference>
<sequence>MTESVASPRRPSPQHALPSPQQQQPQYPPVSQTLPPISSLTNGIRPPSHQRSPEELSASDSARDSGTWPQSQSKHTSAGSGLHVHTLLNHDDSPPRNSIPSTPLSGRIQSGASFGSQGLPSINQGFQQEPPTNRDSQASWDSRRSSVDSRMHQGLSGLYINNPQSPYESANTSQVSLAASLRRPNGQGPMSPLSSRPGVRPRIAPPIIPVGRTAGQPDPTAAKPTQGYAWAFPDGPIPEERRDSDSSESTNVVSRNNSIAASSIRSSIFSADSRMPAGQRRLDDDQASAHQHSMQHRSIQDLQQENGSALGTYSRTPELRVSHKLAERKRRSEMKDLFEDLNKAVPTSGGAKASKWEILSKAIDHIRNTQHTERHLGNEVARLQREVEYSREAQKENELLKTEVQVMYQTLKRLDANAPHVYGHFTNQLSQPNGGPSSGISLPPLNPPGSSAGRQHEYAPHPQHPSQPSQTGGAAMQGVEYAYGQAR</sequence>
<feature type="compositionally biased region" description="Polar residues" evidence="3">
    <location>
        <begin position="159"/>
        <end position="177"/>
    </location>
</feature>
<dbReference type="GeneID" id="54471057"/>
<feature type="compositionally biased region" description="Polar residues" evidence="3">
    <location>
        <begin position="95"/>
        <end position="138"/>
    </location>
</feature>
<organism evidence="5 6">
    <name type="scientific">Neohortaea acidophila</name>
    <dbReference type="NCBI Taxonomy" id="245834"/>
    <lineage>
        <taxon>Eukaryota</taxon>
        <taxon>Fungi</taxon>
        <taxon>Dikarya</taxon>
        <taxon>Ascomycota</taxon>
        <taxon>Pezizomycotina</taxon>
        <taxon>Dothideomycetes</taxon>
        <taxon>Dothideomycetidae</taxon>
        <taxon>Mycosphaerellales</taxon>
        <taxon>Teratosphaeriaceae</taxon>
        <taxon>Neohortaea</taxon>
    </lineage>
</organism>
<feature type="compositionally biased region" description="Low complexity" evidence="3">
    <location>
        <begin position="13"/>
        <end position="32"/>
    </location>
</feature>
<feature type="domain" description="BHLH" evidence="4">
    <location>
        <begin position="318"/>
        <end position="369"/>
    </location>
</feature>
<gene>
    <name evidence="5" type="ORF">BDY17DRAFT_195601</name>
</gene>
<dbReference type="RefSeq" id="XP_033587185.1">
    <property type="nucleotide sequence ID" value="XM_033730055.1"/>
</dbReference>
<feature type="compositionally biased region" description="Basic and acidic residues" evidence="3">
    <location>
        <begin position="141"/>
        <end position="151"/>
    </location>
</feature>
<dbReference type="GO" id="GO:0090575">
    <property type="term" value="C:RNA polymerase II transcription regulator complex"/>
    <property type="evidence" value="ECO:0007669"/>
    <property type="project" value="TreeGrafter"/>
</dbReference>
<dbReference type="PANTHER" id="PTHR10328:SF15">
    <property type="entry name" value="BHLH TRANSCRIPTION FACTOR"/>
    <property type="match status" value="1"/>
</dbReference>
<name>A0A6A6PL13_9PEZI</name>
<protein>
    <recommendedName>
        <fullName evidence="4">BHLH domain-containing protein</fullName>
    </recommendedName>
</protein>
<dbReference type="GO" id="GO:0003700">
    <property type="term" value="F:DNA-binding transcription factor activity"/>
    <property type="evidence" value="ECO:0007669"/>
    <property type="project" value="TreeGrafter"/>
</dbReference>
<dbReference type="EMBL" id="MU001639">
    <property type="protein sequence ID" value="KAF2480615.1"/>
    <property type="molecule type" value="Genomic_DNA"/>
</dbReference>
<dbReference type="Pfam" id="PF00010">
    <property type="entry name" value="HLH"/>
    <property type="match status" value="1"/>
</dbReference>
<dbReference type="GO" id="GO:0046983">
    <property type="term" value="F:protein dimerization activity"/>
    <property type="evidence" value="ECO:0007669"/>
    <property type="project" value="InterPro"/>
</dbReference>
<evidence type="ECO:0000313" key="6">
    <source>
        <dbReference type="Proteomes" id="UP000799767"/>
    </source>
</evidence>
<keyword evidence="1" id="KW-0238">DNA-binding</keyword>
<feature type="compositionally biased region" description="Low complexity" evidence="3">
    <location>
        <begin position="460"/>
        <end position="470"/>
    </location>
</feature>